<dbReference type="PANTHER" id="PTHR33096">
    <property type="entry name" value="CXC2 DOMAIN-CONTAINING PROTEIN"/>
    <property type="match status" value="1"/>
</dbReference>
<dbReference type="Pfam" id="PF18803">
    <property type="entry name" value="CxC2"/>
    <property type="match status" value="1"/>
</dbReference>
<evidence type="ECO:0000313" key="4">
    <source>
        <dbReference type="Proteomes" id="UP001219525"/>
    </source>
</evidence>
<sequence>MAPENLKEPYAEWTPVQESQLADLHAYASTVSSYDIQVEDVANGKKRKRYASSDEPMSLWLPTAPFFLDALVRWDGLGDYSTSPACVFCQSGHDLERGQRIFRCPQCGPYLQCNVCMREKHTLNPLHTPKEWNGEFWTEVGPDVAPVYQIGHHGLACPFPEPPQTLAPRKMVVVDIHGIFELRVQYCSCAQLGRRSNLTQLLGNGWYPATITDPGTCATFAVLDYFRLLNVVGNLNVHDFMGMLERLTDPTFTNSTPDRYRPFRRMSRQYNFLKRAKRAGRAHVNDGLLTTDPGALAVACWACPDPGRNLPSGWEDVDAQYLYKLLLAMDANFRLKNRLRKNEHQDPSLGSGLGYFVELTNYKDYLRDCITEDDVSTCVAFAALTQKETQNVTGLRVSGVGGCVCARHGLVRALGLGDLQKGERYSNMDYILLSSLMGVKVKELAISYDIACQWSKNLPKRAVDVAGLPSISTDLSAFSIQYAVPVWHAGAHELECQVENSLTYADGVGRTDGESIERMWATLNPIAYSTKEMGEGARHDSIEDRVDHINYEKNVGFGRTLLRKLIVAIDERTNQAAEVEDLESTVDIEFRQKWRQQIDEWRLDSSNPNPYLVRSKAGPSEAEVLADLKQAELEEMREGRAPVVEGETISTAEFVKIALRLEATQLRIKADANDANITADRSSQIHELRMSFSKKLAAFERLQNVFMPGVAELRSQLEESRDPDIPPPQVEDIRLFLPSDLTKEQRQRMCRRAIVEAEVKLRLAQCGDTIANLRTRLHAQMHLVYWRNSHVTGQKASTRSNTLIGRVGERIARLANKYRHTRAALHRLKGPNFSPEFKELRAEDLSARAPRESDAMAMKELNKVGAERRARNEPALASATMRLSWIWSVGGGVSREEIHDSIRVEWCKARARRDRWYEEVALLREEMKRVLRSLRAAQTEWEGCVGQRTGCDTGLAGGLDAYARRQAAIHKRLAERFHDAWNVSIATAVRSVIGDILVEDGPVHRALLDSESGLDVAGAGVEIPVETDSESTATRTRRYPTRASQAGAMS</sequence>
<keyword evidence="4" id="KW-1185">Reference proteome</keyword>
<name>A0AAD6VCX7_9AGAR</name>
<evidence type="ECO:0000259" key="2">
    <source>
        <dbReference type="Pfam" id="PF18803"/>
    </source>
</evidence>
<protein>
    <recommendedName>
        <fullName evidence="2">CxC2-like cysteine cluster KDZ transposase-associated domain-containing protein</fullName>
    </recommendedName>
</protein>
<evidence type="ECO:0000256" key="1">
    <source>
        <dbReference type="SAM" id="MobiDB-lite"/>
    </source>
</evidence>
<dbReference type="InterPro" id="IPR040521">
    <property type="entry name" value="KDZ"/>
</dbReference>
<reference evidence="3" key="1">
    <citation type="submission" date="2023-03" db="EMBL/GenBank/DDBJ databases">
        <title>Massive genome expansion in bonnet fungi (Mycena s.s.) driven by repeated elements and novel gene families across ecological guilds.</title>
        <authorList>
            <consortium name="Lawrence Berkeley National Laboratory"/>
            <person name="Harder C.B."/>
            <person name="Miyauchi S."/>
            <person name="Viragh M."/>
            <person name="Kuo A."/>
            <person name="Thoen E."/>
            <person name="Andreopoulos B."/>
            <person name="Lu D."/>
            <person name="Skrede I."/>
            <person name="Drula E."/>
            <person name="Henrissat B."/>
            <person name="Morin E."/>
            <person name="Kohler A."/>
            <person name="Barry K."/>
            <person name="LaButti K."/>
            <person name="Morin E."/>
            <person name="Salamov A."/>
            <person name="Lipzen A."/>
            <person name="Mereny Z."/>
            <person name="Hegedus B."/>
            <person name="Baldrian P."/>
            <person name="Stursova M."/>
            <person name="Weitz H."/>
            <person name="Taylor A."/>
            <person name="Grigoriev I.V."/>
            <person name="Nagy L.G."/>
            <person name="Martin F."/>
            <person name="Kauserud H."/>
        </authorList>
    </citation>
    <scope>NUCLEOTIDE SEQUENCE</scope>
    <source>
        <strain evidence="3">9144</strain>
    </source>
</reference>
<organism evidence="3 4">
    <name type="scientific">Mycena pura</name>
    <dbReference type="NCBI Taxonomy" id="153505"/>
    <lineage>
        <taxon>Eukaryota</taxon>
        <taxon>Fungi</taxon>
        <taxon>Dikarya</taxon>
        <taxon>Basidiomycota</taxon>
        <taxon>Agaricomycotina</taxon>
        <taxon>Agaricomycetes</taxon>
        <taxon>Agaricomycetidae</taxon>
        <taxon>Agaricales</taxon>
        <taxon>Marasmiineae</taxon>
        <taxon>Mycenaceae</taxon>
        <taxon>Mycena</taxon>
    </lineage>
</organism>
<evidence type="ECO:0000313" key="3">
    <source>
        <dbReference type="EMBL" id="KAJ7209468.1"/>
    </source>
</evidence>
<accession>A0AAD6VCX7</accession>
<dbReference type="Pfam" id="PF18758">
    <property type="entry name" value="KDZ"/>
    <property type="match status" value="1"/>
</dbReference>
<feature type="region of interest" description="Disordered" evidence="1">
    <location>
        <begin position="1025"/>
        <end position="1050"/>
    </location>
</feature>
<dbReference type="AlphaFoldDB" id="A0AAD6VCX7"/>
<gene>
    <name evidence="3" type="ORF">GGX14DRAFT_364154</name>
</gene>
<proteinExistence type="predicted"/>
<dbReference type="EMBL" id="JARJCW010000030">
    <property type="protein sequence ID" value="KAJ7209468.1"/>
    <property type="molecule type" value="Genomic_DNA"/>
</dbReference>
<dbReference type="InterPro" id="IPR041457">
    <property type="entry name" value="CxC2_KDZ-assoc"/>
</dbReference>
<dbReference type="PANTHER" id="PTHR33096:SF1">
    <property type="entry name" value="CXC1-LIKE CYSTEINE CLUSTER ASSOCIATED WITH KDZ TRANSPOSASES DOMAIN-CONTAINING PROTEIN"/>
    <property type="match status" value="1"/>
</dbReference>
<dbReference type="Proteomes" id="UP001219525">
    <property type="component" value="Unassembled WGS sequence"/>
</dbReference>
<feature type="domain" description="CxC2-like cysteine cluster KDZ transposase-associated" evidence="2">
    <location>
        <begin position="147"/>
        <end position="251"/>
    </location>
</feature>
<comment type="caution">
    <text evidence="3">The sequence shown here is derived from an EMBL/GenBank/DDBJ whole genome shotgun (WGS) entry which is preliminary data.</text>
</comment>